<dbReference type="EMBL" id="KL648530">
    <property type="protein sequence ID" value="KEY69366.1"/>
    <property type="molecule type" value="Genomic_DNA"/>
</dbReference>
<reference evidence="1 2" key="1">
    <citation type="journal article" date="2014" name="BMC Genomics">
        <title>Comparative genome sequencing reveals chemotype-specific gene clusters in the toxigenic black mold Stachybotrys.</title>
        <authorList>
            <person name="Semeiks J."/>
            <person name="Borek D."/>
            <person name="Otwinowski Z."/>
            <person name="Grishin N.V."/>
        </authorList>
    </citation>
    <scope>NUCLEOTIDE SEQUENCE [LARGE SCALE GENOMIC DNA]</scope>
    <source>
        <strain evidence="2">CBS 109288 / IBT 7711</strain>
    </source>
</reference>
<dbReference type="Gene3D" id="2.60.120.200">
    <property type="match status" value="1"/>
</dbReference>
<dbReference type="AlphaFoldDB" id="A0A084AVN7"/>
<sequence>MAFSITAKSGTDLWRKPPSTDVYNAPTAAHENSVIKNPLKEFVSATVSFRFTPQTRYDQAGIVLALYPTDSAATTSTPPKWIKTGIEYYQDALYFGTVGTDAYSDWSISPVSAEPSTEFVAGETWATLSVEKNVDELGDSLWVYQVVGERKLPLREINWPFGYGDAWDVQVEAYAAKPGEGEPLTVEFKDFAIKWNS</sequence>
<dbReference type="Pfam" id="PF07081">
    <property type="entry name" value="DUF1349"/>
    <property type="match status" value="1"/>
</dbReference>
<dbReference type="OrthoDB" id="42525at2759"/>
<dbReference type="HOGENOM" id="CLU_077442_2_1_1"/>
<name>A0A084AVN7_STACB</name>
<proteinExistence type="predicted"/>
<evidence type="ECO:0000313" key="2">
    <source>
        <dbReference type="Proteomes" id="UP000028045"/>
    </source>
</evidence>
<protein>
    <submittedName>
        <fullName evidence="1">Uncharacterized protein</fullName>
    </submittedName>
</protein>
<dbReference type="Proteomes" id="UP000028045">
    <property type="component" value="Unassembled WGS sequence"/>
</dbReference>
<dbReference type="InterPro" id="IPR009784">
    <property type="entry name" value="DUF1349"/>
</dbReference>
<organism evidence="1 2">
    <name type="scientific">Stachybotrys chartarum (strain CBS 109288 / IBT 7711)</name>
    <name type="common">Toxic black mold</name>
    <name type="synonym">Stilbospora chartarum</name>
    <dbReference type="NCBI Taxonomy" id="1280523"/>
    <lineage>
        <taxon>Eukaryota</taxon>
        <taxon>Fungi</taxon>
        <taxon>Dikarya</taxon>
        <taxon>Ascomycota</taxon>
        <taxon>Pezizomycotina</taxon>
        <taxon>Sordariomycetes</taxon>
        <taxon>Hypocreomycetidae</taxon>
        <taxon>Hypocreales</taxon>
        <taxon>Stachybotryaceae</taxon>
        <taxon>Stachybotrys</taxon>
    </lineage>
</organism>
<gene>
    <name evidence="1" type="ORF">S7711_08124</name>
</gene>
<dbReference type="PANTHER" id="PTHR35332:SF2">
    <property type="entry name" value="REGULATION OF ENOLASE PROTEIN 1"/>
    <property type="match status" value="1"/>
</dbReference>
<dbReference type="PANTHER" id="PTHR35332">
    <property type="entry name" value="REGULATION OF ENOLASE PROTEIN 1"/>
    <property type="match status" value="1"/>
</dbReference>
<evidence type="ECO:0000313" key="1">
    <source>
        <dbReference type="EMBL" id="KEY69366.1"/>
    </source>
</evidence>
<keyword evidence="2" id="KW-1185">Reference proteome</keyword>
<accession>A0A084AVN7</accession>